<keyword evidence="4" id="KW-1185">Reference proteome</keyword>
<dbReference type="InterPro" id="IPR027417">
    <property type="entry name" value="P-loop_NTPase"/>
</dbReference>
<dbReference type="NCBIfam" id="NF033441">
    <property type="entry name" value="BREX_BrxC"/>
    <property type="match status" value="1"/>
</dbReference>
<dbReference type="AlphaFoldDB" id="A0A1H8BPV8"/>
<dbReference type="EMBL" id="FOAP01000024">
    <property type="protein sequence ID" value="SEM84164.1"/>
    <property type="molecule type" value="Genomic_DNA"/>
</dbReference>
<dbReference type="InterPro" id="IPR047679">
    <property type="entry name" value="BREX_BrxC"/>
</dbReference>
<proteinExistence type="predicted"/>
<feature type="coiled-coil region" evidence="1">
    <location>
        <begin position="694"/>
        <end position="728"/>
    </location>
</feature>
<protein>
    <recommendedName>
        <fullName evidence="5">BREX system P-loop protein BrxC</fullName>
    </recommendedName>
</protein>
<evidence type="ECO:0000313" key="4">
    <source>
        <dbReference type="Proteomes" id="UP000182719"/>
    </source>
</evidence>
<dbReference type="OrthoDB" id="3201900at2"/>
<evidence type="ECO:0008006" key="5">
    <source>
        <dbReference type="Google" id="ProtNLM"/>
    </source>
</evidence>
<reference evidence="4" key="1">
    <citation type="submission" date="2016-10" db="EMBL/GenBank/DDBJ databases">
        <authorList>
            <person name="Varghese N."/>
            <person name="Submissions S."/>
        </authorList>
    </citation>
    <scope>NUCLEOTIDE SEQUENCE [LARGE SCALE GENOMIC DNA]</scope>
    <source>
        <strain evidence="4">DSM 17044</strain>
    </source>
</reference>
<feature type="region of interest" description="Disordered" evidence="2">
    <location>
        <begin position="1162"/>
        <end position="1183"/>
    </location>
</feature>
<dbReference type="SUPFAM" id="SSF52540">
    <property type="entry name" value="P-loop containing nucleoside triphosphate hydrolases"/>
    <property type="match status" value="1"/>
</dbReference>
<evidence type="ECO:0000256" key="1">
    <source>
        <dbReference type="SAM" id="Coils"/>
    </source>
</evidence>
<evidence type="ECO:0000313" key="3">
    <source>
        <dbReference type="EMBL" id="SEM84164.1"/>
    </source>
</evidence>
<accession>A0A1H8BPV8</accession>
<evidence type="ECO:0000256" key="2">
    <source>
        <dbReference type="SAM" id="MobiDB-lite"/>
    </source>
</evidence>
<name>A0A1H8BPV8_STIAU</name>
<keyword evidence="1" id="KW-0175">Coiled coil</keyword>
<dbReference type="RefSeq" id="WP_075010321.1">
    <property type="nucleotide sequence ID" value="NZ_FOAP01000024.1"/>
</dbReference>
<sequence length="1230" mass="137734">MIQVRQLFSNERDIERTIEKVIDYYEDRPEKLDREIGEYVVTERLEHAYRQFIESFDAGVRLGDASEVGIWVSGFYGSGKSSFTKYLGFALGGDLRVGRVPFHEKLAALFKDQQLAQDLRRLSQKMPATIVFLDLARDQLIQNSAEPITNVLYAKVLDFVGYSKVPKLAEVEYRLDKDGRYEAFQQAYRAQFPGKGEWSEVHDDPLLGPARGAKLVSVFFPDDFPTPESFRTQNFQLSLTVDDIARRVVELLRRKKGRDVIVFLVDEVGQYVAPSTSLMLNLDGLVRSFKEVGRGKVWFVATAQQALDTIVDKAILNSAELYRLKDRFRPITLDAADIREITYKRLLTKSSEGEKRVSKLFRDHTQQLQLHTRVEGFGAGRALDAQSFTQMYPFLPVHFDVVMELIRRLARRTGGTGLRSAIRVIQDLLVDPTGSMKELTPIARREFGTLATAEDIYDGLRNDLGKEYPHVVEGVDRVMKHDLFGKNVLAVRIAKAIAALQPLEHFPRTAENLAALLFPKVDAPSHAESVREVLRGLVDTRELGIVEVRAEDAGDDAIGGSGFLFLSDRVRPYQSKRDEHRPTGGEKRQFQVDILRELFDPLPRTQLAGARWVSGGLWLGSTMISGSDADVRFMLEPVEPRLLEHRKDELLNETRVRSDYAAKIIWLVHWPPELDDDLTEACRSAHIVKSVPEHEADRDVAQFLRAEKRRLERRREAAAERMKEAMREGWLVFRGIARAVVEHGADALTAAQHILDQASQQVFKYFHLAPINAKTDLAARFLEVDRLDRITRDRDPLQLVQVRAGRPSLRHQESPLADVLREFKEKVDAAGTGRLQGSFVQDLFAAPPFGWPKDTTRYLFAALLVAGDVEFHTADGVLRTAGPKSADAVKNTAAFNRIGIAPRGIRPPLDALDRAARQLEGLFGIEVLPLEDHISRAVRVQIPPLMERVGSLPDRLRLLELPGEARARKVLQGCADLIQEDAGGAASLLGAPDNPLPDDIRWAKSVVDCLESGGEAQFRRASALRRDVGELASLFPEVVDLVDDPSMQQVAETLDSDTIFERLPALRNAVLSLESALAERYVRAVQSLEGQVRAAREALSANPLWKRISADDQAQLFALLPKVPSAQLSDPAAVVNELRRVLTTEAKVSGIVRAIEIELPTRIPQESEPGPKDEPEESPSGARVQLVRVRELLPDGVLVSATDIDKWLTQTRERLLAVVEFGPVRLAEGE</sequence>
<dbReference type="Proteomes" id="UP000182719">
    <property type="component" value="Unassembled WGS sequence"/>
</dbReference>
<gene>
    <name evidence="3" type="ORF">SAMN05444354_12437</name>
</gene>
<organism evidence="3 4">
    <name type="scientific">Stigmatella aurantiaca</name>
    <dbReference type="NCBI Taxonomy" id="41"/>
    <lineage>
        <taxon>Bacteria</taxon>
        <taxon>Pseudomonadati</taxon>
        <taxon>Myxococcota</taxon>
        <taxon>Myxococcia</taxon>
        <taxon>Myxococcales</taxon>
        <taxon>Cystobacterineae</taxon>
        <taxon>Archangiaceae</taxon>
        <taxon>Stigmatella</taxon>
    </lineage>
</organism>